<dbReference type="Pfam" id="PF13460">
    <property type="entry name" value="NAD_binding_10"/>
    <property type="match status" value="1"/>
</dbReference>
<dbReference type="RefSeq" id="WP_162338650.1">
    <property type="nucleotide sequence ID" value="NZ_JBHSRQ010000016.1"/>
</dbReference>
<dbReference type="InterPro" id="IPR052718">
    <property type="entry name" value="NmrA-type_oxidoreductase"/>
</dbReference>
<evidence type="ECO:0000313" key="3">
    <source>
        <dbReference type="Proteomes" id="UP000781710"/>
    </source>
</evidence>
<keyword evidence="3" id="KW-1185">Reference proteome</keyword>
<sequence length="300" mass="31246">MKSPTPTLLVTGASGKLGGAVVRHLLDTLQVPAERLIVTTRNPDSLADFAARGVTVRSADFDQPDTLAAAFTGADRLLLVSTDALMEPGKRLTQHRAAVQAAADAGVKHVVYTSLPSADTSHVSFAPDHWGTEQALSASPLGWTILRNAWYFENLAYSLPGALGSGEWASAAGDGRIAYIARDDLARAAAAALASVSTEDQVLTLTGEQAWSARDVAIRVSALTGKPLAVVDITSAQLVEGLKAHGFPPVLADVFASFDAATAAGDLGAITDDYARLTGQSPTTLDTWLPANIALLTQPH</sequence>
<dbReference type="PANTHER" id="PTHR47129">
    <property type="entry name" value="QUINONE OXIDOREDUCTASE 2"/>
    <property type="match status" value="1"/>
</dbReference>
<feature type="domain" description="NAD(P)-binding" evidence="1">
    <location>
        <begin position="12"/>
        <end position="194"/>
    </location>
</feature>
<dbReference type="Proteomes" id="UP000781710">
    <property type="component" value="Unassembled WGS sequence"/>
</dbReference>
<comment type="caution">
    <text evidence="2">The sequence shown here is derived from an EMBL/GenBank/DDBJ whole genome shotgun (WGS) entry which is preliminary data.</text>
</comment>
<evidence type="ECO:0000259" key="1">
    <source>
        <dbReference type="Pfam" id="PF13460"/>
    </source>
</evidence>
<name>A0ABQ6ZEB1_9GAMM</name>
<proteinExistence type="predicted"/>
<accession>A0ABQ6ZEB1</accession>
<gene>
    <name evidence="2" type="ORF">CSC78_14845</name>
</gene>
<evidence type="ECO:0000313" key="2">
    <source>
        <dbReference type="EMBL" id="KAF1723718.1"/>
    </source>
</evidence>
<organism evidence="2 3">
    <name type="scientific">Pseudoxanthomonas japonensis</name>
    <dbReference type="NCBI Taxonomy" id="69284"/>
    <lineage>
        <taxon>Bacteria</taxon>
        <taxon>Pseudomonadati</taxon>
        <taxon>Pseudomonadota</taxon>
        <taxon>Gammaproteobacteria</taxon>
        <taxon>Lysobacterales</taxon>
        <taxon>Lysobacteraceae</taxon>
        <taxon>Pseudoxanthomonas</taxon>
    </lineage>
</organism>
<dbReference type="SUPFAM" id="SSF51735">
    <property type="entry name" value="NAD(P)-binding Rossmann-fold domains"/>
    <property type="match status" value="1"/>
</dbReference>
<dbReference type="Gene3D" id="3.90.25.10">
    <property type="entry name" value="UDP-galactose 4-epimerase, domain 1"/>
    <property type="match status" value="1"/>
</dbReference>
<reference evidence="2 3" key="1">
    <citation type="submission" date="2017-10" db="EMBL/GenBank/DDBJ databases">
        <title>Whole genome sequencing of members of genus Pseudoxanthomonas.</title>
        <authorList>
            <person name="Kumar S."/>
            <person name="Bansal K."/>
            <person name="Kaur A."/>
            <person name="Patil P."/>
            <person name="Sharma S."/>
            <person name="Patil P.B."/>
        </authorList>
    </citation>
    <scope>NUCLEOTIDE SEQUENCE [LARGE SCALE GENOMIC DNA]</scope>
    <source>
        <strain evidence="2 3">DSM 17109</strain>
    </source>
</reference>
<protein>
    <submittedName>
        <fullName evidence="2">NAD(P)-dependent oxidoreductase</fullName>
    </submittedName>
</protein>
<dbReference type="CDD" id="cd05269">
    <property type="entry name" value="TMR_SDR_a"/>
    <property type="match status" value="1"/>
</dbReference>
<dbReference type="InterPro" id="IPR016040">
    <property type="entry name" value="NAD(P)-bd_dom"/>
</dbReference>
<dbReference type="InterPro" id="IPR036291">
    <property type="entry name" value="NAD(P)-bd_dom_sf"/>
</dbReference>
<dbReference type="PANTHER" id="PTHR47129:SF1">
    <property type="entry name" value="NMRA-LIKE DOMAIN-CONTAINING PROTEIN"/>
    <property type="match status" value="1"/>
</dbReference>
<dbReference type="EMBL" id="PDWW01000024">
    <property type="protein sequence ID" value="KAF1723718.1"/>
    <property type="molecule type" value="Genomic_DNA"/>
</dbReference>
<dbReference type="Gene3D" id="3.40.50.720">
    <property type="entry name" value="NAD(P)-binding Rossmann-like Domain"/>
    <property type="match status" value="1"/>
</dbReference>